<feature type="region of interest" description="Disordered" evidence="1">
    <location>
        <begin position="272"/>
        <end position="291"/>
    </location>
</feature>
<feature type="compositionally biased region" description="Low complexity" evidence="1">
    <location>
        <begin position="693"/>
        <end position="712"/>
    </location>
</feature>
<feature type="compositionally biased region" description="Low complexity" evidence="1">
    <location>
        <begin position="583"/>
        <end position="607"/>
    </location>
</feature>
<feature type="compositionally biased region" description="Polar residues" evidence="1">
    <location>
        <begin position="868"/>
        <end position="878"/>
    </location>
</feature>
<dbReference type="Proteomes" id="UP001519460">
    <property type="component" value="Unassembled WGS sequence"/>
</dbReference>
<feature type="compositionally biased region" description="Gly residues" evidence="1">
    <location>
        <begin position="655"/>
        <end position="682"/>
    </location>
</feature>
<accession>A0ABD0KI46</accession>
<proteinExistence type="predicted"/>
<reference evidence="2 3" key="1">
    <citation type="journal article" date="2023" name="Sci. Data">
        <title>Genome assembly of the Korean intertidal mud-creeper Batillaria attramentaria.</title>
        <authorList>
            <person name="Patra A.K."/>
            <person name="Ho P.T."/>
            <person name="Jun S."/>
            <person name="Lee S.J."/>
            <person name="Kim Y."/>
            <person name="Won Y.J."/>
        </authorList>
    </citation>
    <scope>NUCLEOTIDE SEQUENCE [LARGE SCALE GENOMIC DNA]</scope>
    <source>
        <strain evidence="2">Wonlab-2016</strain>
    </source>
</reference>
<evidence type="ECO:0000313" key="3">
    <source>
        <dbReference type="Proteomes" id="UP001519460"/>
    </source>
</evidence>
<dbReference type="AlphaFoldDB" id="A0ABD0KI46"/>
<protein>
    <submittedName>
        <fullName evidence="2">Uncharacterized protein</fullName>
    </submittedName>
</protein>
<feature type="compositionally biased region" description="Basic residues" evidence="1">
    <location>
        <begin position="833"/>
        <end position="842"/>
    </location>
</feature>
<name>A0ABD0KI46_9CAEN</name>
<feature type="compositionally biased region" description="Low complexity" evidence="1">
    <location>
        <begin position="817"/>
        <end position="832"/>
    </location>
</feature>
<sequence>MTCLTPDPFTCRPESEGRLGFPALVSPLPMSVPNWSFDDLESAIEPIAGEGGGENVHRPLFFYDTKSWIHPSVRYSSLQTSIEKARSGAADPEHEKEKCRDQYHCAKLRDWDARCLPHSTSPSPPGPAQCCCLSRYIKQVTEIGNTTVTGRLTQSLRRYAGATCVMPRSVVFGPFRGKGKALFGASAGTMASGPADHLVAMDFVTQKDHVCGIKRYSRIFSATAQQLNECGLRRMDSLALLRQSYTGTTLSDDESDTESLCDQVVVSLFQSPEGRGDVHSGTSGDLSDITYGDFSDSTPPSYMDDMALEGESSGLGGKLPLGQILDSSAEGAKKDDFYVVVAACSDDEDKDRQGSANGVRDDSTGPATMETDNSSYRSLVAILDNLENPALPGCVGQSVATTVGAPLTSLPDALSSMNSFTAQPVLDNIVTQPGFFTPPRIGDTDLAPQVVTAGNLTTDASSALETSDSAFNQTNVSATDVVVPDVPEGFEEGEPVDSGASTFLSQVRFFAGRTWAVRGEKLKEAKHRKSIPDDLINTDDSDVDSSTGPRKGIPQKGRGRGPYAGSVLVKRGRGAVSRGRGLAKQVKVAAVTKSKSSTANAASAQAESESDTETRSREASPASGRQSSSRSRGMSRGRGRQTKRILTSVGRLLPGRGGKQSPGRGGKQSLGRGGKFSPGRGGKQLPARGGKASPARGGKSSPAASRSKSPKGNSSEILADTSPPMSPLHTRASKAASDLLKGRVGSGIGKKGKMTSAKKSGSSSPATRGQTGSQEFQDISLPFSPLHTRSSGTSGSKMKRTDYQEMSPPFSPLYTRSSGTASCDSGISSSSATKKHPVKKKISGGLKTGQKDSSKQSFSPGRQKRESSLTSSAGSVDSSLGISPVVKLVKLTSCDTGWQSSSPDRFATKRHYDTDDAGPSKRARTSHGLSQSQQIAGKGSGDNRPESLTKSVGDVMSYLFGENLVGQCPAGFTVNVKLEVEKKKEEETSDHNSCTNANTVVKVCKLCHVNA</sequence>
<feature type="compositionally biased region" description="Low complexity" evidence="1">
    <location>
        <begin position="619"/>
        <end position="632"/>
    </location>
</feature>
<evidence type="ECO:0000256" key="1">
    <source>
        <dbReference type="SAM" id="MobiDB-lite"/>
    </source>
</evidence>
<feature type="compositionally biased region" description="Polar residues" evidence="1">
    <location>
        <begin position="787"/>
        <end position="796"/>
    </location>
</feature>
<feature type="compositionally biased region" description="Basic residues" evidence="1">
    <location>
        <begin position="633"/>
        <end position="643"/>
    </location>
</feature>
<feature type="region of interest" description="Disordered" evidence="1">
    <location>
        <begin position="896"/>
        <end position="948"/>
    </location>
</feature>
<feature type="region of interest" description="Disordered" evidence="1">
    <location>
        <begin position="526"/>
        <end position="878"/>
    </location>
</feature>
<dbReference type="EMBL" id="JACVVK020000174">
    <property type="protein sequence ID" value="KAK7486714.1"/>
    <property type="molecule type" value="Genomic_DNA"/>
</dbReference>
<organism evidence="2 3">
    <name type="scientific">Batillaria attramentaria</name>
    <dbReference type="NCBI Taxonomy" id="370345"/>
    <lineage>
        <taxon>Eukaryota</taxon>
        <taxon>Metazoa</taxon>
        <taxon>Spiralia</taxon>
        <taxon>Lophotrochozoa</taxon>
        <taxon>Mollusca</taxon>
        <taxon>Gastropoda</taxon>
        <taxon>Caenogastropoda</taxon>
        <taxon>Sorbeoconcha</taxon>
        <taxon>Cerithioidea</taxon>
        <taxon>Batillariidae</taxon>
        <taxon>Batillaria</taxon>
    </lineage>
</organism>
<comment type="caution">
    <text evidence="2">The sequence shown here is derived from an EMBL/GenBank/DDBJ whole genome shotgun (WGS) entry which is preliminary data.</text>
</comment>
<evidence type="ECO:0000313" key="2">
    <source>
        <dbReference type="EMBL" id="KAK7486714.1"/>
    </source>
</evidence>
<feature type="compositionally biased region" description="Polar residues" evidence="1">
    <location>
        <begin position="757"/>
        <end position="777"/>
    </location>
</feature>
<feature type="region of interest" description="Disordered" evidence="1">
    <location>
        <begin position="348"/>
        <end position="372"/>
    </location>
</feature>
<keyword evidence="3" id="KW-1185">Reference proteome</keyword>
<gene>
    <name evidence="2" type="ORF">BaRGS_00021998</name>
</gene>